<keyword evidence="5 7" id="KW-1133">Transmembrane helix</keyword>
<feature type="transmembrane region" description="Helical" evidence="7">
    <location>
        <begin position="147"/>
        <end position="169"/>
    </location>
</feature>
<evidence type="ECO:0000256" key="3">
    <source>
        <dbReference type="ARBA" id="ARBA00022475"/>
    </source>
</evidence>
<evidence type="ECO:0000256" key="7">
    <source>
        <dbReference type="SAM" id="Phobius"/>
    </source>
</evidence>
<dbReference type="InterPro" id="IPR036259">
    <property type="entry name" value="MFS_trans_sf"/>
</dbReference>
<dbReference type="RefSeq" id="WP_055114614.1">
    <property type="nucleotide sequence ID" value="NZ_CXWA01000002.1"/>
</dbReference>
<evidence type="ECO:0000313" key="10">
    <source>
        <dbReference type="Proteomes" id="UP000049983"/>
    </source>
</evidence>
<gene>
    <name evidence="9" type="ORF">LA5096_00892</name>
</gene>
<feature type="transmembrane region" description="Helical" evidence="7">
    <location>
        <begin position="338"/>
        <end position="360"/>
    </location>
</feature>
<feature type="transmembrane region" description="Helical" evidence="7">
    <location>
        <begin position="273"/>
        <end position="298"/>
    </location>
</feature>
<dbReference type="GO" id="GO:0005886">
    <property type="term" value="C:plasma membrane"/>
    <property type="evidence" value="ECO:0007669"/>
    <property type="project" value="UniProtKB-SubCell"/>
</dbReference>
<dbReference type="PANTHER" id="PTHR42718:SF46">
    <property type="entry name" value="BLR6921 PROTEIN"/>
    <property type="match status" value="1"/>
</dbReference>
<feature type="transmembrane region" description="Helical" evidence="7">
    <location>
        <begin position="209"/>
        <end position="227"/>
    </location>
</feature>
<proteinExistence type="predicted"/>
<evidence type="ECO:0000256" key="4">
    <source>
        <dbReference type="ARBA" id="ARBA00022692"/>
    </source>
</evidence>
<keyword evidence="10" id="KW-1185">Reference proteome</keyword>
<feature type="transmembrane region" description="Helical" evidence="7">
    <location>
        <begin position="304"/>
        <end position="326"/>
    </location>
</feature>
<dbReference type="GeneID" id="97668334"/>
<accession>A0A0M6ZV04</accession>
<keyword evidence="3" id="KW-1003">Cell membrane</keyword>
<keyword evidence="4 7" id="KW-0812">Transmembrane</keyword>
<name>A0A0M6ZV04_9HYPH</name>
<feature type="transmembrane region" description="Helical" evidence="7">
    <location>
        <begin position="447"/>
        <end position="468"/>
    </location>
</feature>
<dbReference type="PANTHER" id="PTHR42718">
    <property type="entry name" value="MAJOR FACILITATOR SUPERFAMILY MULTIDRUG TRANSPORTER MFSC"/>
    <property type="match status" value="1"/>
</dbReference>
<dbReference type="AlphaFoldDB" id="A0A0M6ZV04"/>
<dbReference type="SUPFAM" id="SSF103473">
    <property type="entry name" value="MFS general substrate transporter"/>
    <property type="match status" value="1"/>
</dbReference>
<feature type="transmembrane region" description="Helical" evidence="7">
    <location>
        <begin position="366"/>
        <end position="386"/>
    </location>
</feature>
<sequence length="476" mass="49704">MTATFEQSGEARWSEVLWGAHASVSAVLAGGIILHAININISATMLPSIVSEIGGQALYAWNSSLFTLAAILSAAVTGKILNRLGARLSFAVSGVVFALGSLITAAAPDMPVMLFGRFIQGIGGGIMFTLCYAMIVFAYPERLWSRAVALLSGTWGIAMLFGPAIGGMFAEYDFWRGGFASLIPVTIIYTVLIWRLLPQVGDDLPPAAPIAFGQLALLAGAVLAVSAGSLATFPLVAAAGVALSVVLVLALMRRENTADIRLFPRGAMQPGSPLFLSFAVMSLLIFCVNAEFFMPFYLQRLHGLSPLLAGYIAALVSIGWSSAEVYSARFTGVAMHRTVVTGPVVMLAGTLLLAIATPMYGSAGTALAAVLSFALILVGAGIGMSWPHLNTFALQFTDVSEKENAASALSTIQMFAVSFGTAVAGLVANLSGFNTRNDLDATANSSIWLFATFAVMAVLAAVVGRSLIATQRGASR</sequence>
<dbReference type="OrthoDB" id="9812221at2"/>
<evidence type="ECO:0000259" key="8">
    <source>
        <dbReference type="PROSITE" id="PS50850"/>
    </source>
</evidence>
<feature type="transmembrane region" description="Helical" evidence="7">
    <location>
        <begin position="406"/>
        <end position="427"/>
    </location>
</feature>
<evidence type="ECO:0000256" key="1">
    <source>
        <dbReference type="ARBA" id="ARBA00004651"/>
    </source>
</evidence>
<dbReference type="InterPro" id="IPR011701">
    <property type="entry name" value="MFS"/>
</dbReference>
<comment type="subcellular location">
    <subcellularLocation>
        <location evidence="1">Cell membrane</location>
        <topology evidence="1">Multi-pass membrane protein</topology>
    </subcellularLocation>
</comment>
<protein>
    <submittedName>
        <fullName evidence="9">Putative multidrug-efflux transporter/MT1670</fullName>
    </submittedName>
</protein>
<keyword evidence="6 7" id="KW-0472">Membrane</keyword>
<feature type="transmembrane region" description="Helical" evidence="7">
    <location>
        <begin position="88"/>
        <end position="106"/>
    </location>
</feature>
<dbReference type="Proteomes" id="UP000049983">
    <property type="component" value="Unassembled WGS sequence"/>
</dbReference>
<keyword evidence="2" id="KW-0813">Transport</keyword>
<dbReference type="EMBL" id="CXWC01000002">
    <property type="protein sequence ID" value="CTQ65890.1"/>
    <property type="molecule type" value="Genomic_DNA"/>
</dbReference>
<evidence type="ECO:0000256" key="2">
    <source>
        <dbReference type="ARBA" id="ARBA00022448"/>
    </source>
</evidence>
<feature type="domain" description="Major facilitator superfamily (MFS) profile" evidence="8">
    <location>
        <begin position="24"/>
        <end position="472"/>
    </location>
</feature>
<reference evidence="10" key="1">
    <citation type="submission" date="2015-07" db="EMBL/GenBank/DDBJ databases">
        <authorList>
            <person name="Rodrigo-Torres Lidia"/>
            <person name="Arahal R.David."/>
        </authorList>
    </citation>
    <scope>NUCLEOTIDE SEQUENCE [LARGE SCALE GENOMIC DNA]</scope>
    <source>
        <strain evidence="10">CECT 5096</strain>
    </source>
</reference>
<dbReference type="STRING" id="311410.LA5095_02036"/>
<feature type="transmembrane region" description="Helical" evidence="7">
    <location>
        <begin position="118"/>
        <end position="140"/>
    </location>
</feature>
<feature type="transmembrane region" description="Helical" evidence="7">
    <location>
        <begin position="57"/>
        <end position="76"/>
    </location>
</feature>
<dbReference type="InterPro" id="IPR020846">
    <property type="entry name" value="MFS_dom"/>
</dbReference>
<dbReference type="GO" id="GO:0022857">
    <property type="term" value="F:transmembrane transporter activity"/>
    <property type="evidence" value="ECO:0007669"/>
    <property type="project" value="InterPro"/>
</dbReference>
<dbReference type="PROSITE" id="PS50850">
    <property type="entry name" value="MFS"/>
    <property type="match status" value="1"/>
</dbReference>
<organism evidence="9 10">
    <name type="scientific">Roseibium album</name>
    <dbReference type="NCBI Taxonomy" id="311410"/>
    <lineage>
        <taxon>Bacteria</taxon>
        <taxon>Pseudomonadati</taxon>
        <taxon>Pseudomonadota</taxon>
        <taxon>Alphaproteobacteria</taxon>
        <taxon>Hyphomicrobiales</taxon>
        <taxon>Stappiaceae</taxon>
        <taxon>Roseibium</taxon>
    </lineage>
</organism>
<dbReference type="Pfam" id="PF07690">
    <property type="entry name" value="MFS_1"/>
    <property type="match status" value="1"/>
</dbReference>
<feature type="transmembrane region" description="Helical" evidence="7">
    <location>
        <begin position="16"/>
        <end position="37"/>
    </location>
</feature>
<dbReference type="Gene3D" id="1.20.1250.20">
    <property type="entry name" value="MFS general substrate transporter like domains"/>
    <property type="match status" value="2"/>
</dbReference>
<feature type="transmembrane region" description="Helical" evidence="7">
    <location>
        <begin position="175"/>
        <end position="197"/>
    </location>
</feature>
<evidence type="ECO:0000256" key="6">
    <source>
        <dbReference type="ARBA" id="ARBA00023136"/>
    </source>
</evidence>
<feature type="transmembrane region" description="Helical" evidence="7">
    <location>
        <begin position="233"/>
        <end position="252"/>
    </location>
</feature>
<evidence type="ECO:0000256" key="5">
    <source>
        <dbReference type="ARBA" id="ARBA00022989"/>
    </source>
</evidence>
<evidence type="ECO:0000313" key="9">
    <source>
        <dbReference type="EMBL" id="CTQ65890.1"/>
    </source>
</evidence>